<keyword evidence="3" id="KW-1185">Reference proteome</keyword>
<keyword evidence="1" id="KW-1133">Transmembrane helix</keyword>
<evidence type="ECO:0000313" key="2">
    <source>
        <dbReference type="EMBL" id="MBF5027414.1"/>
    </source>
</evidence>
<keyword evidence="1" id="KW-0812">Transmembrane</keyword>
<reference evidence="2" key="1">
    <citation type="submission" date="2020-11" db="EMBL/GenBank/DDBJ databases">
        <title>Genome seq and assembly of Planobacterium sp.</title>
        <authorList>
            <person name="Chhetri G."/>
        </authorList>
    </citation>
    <scope>NUCLEOTIDE SEQUENCE</scope>
    <source>
        <strain evidence="2">GCR5</strain>
    </source>
</reference>
<sequence>MASEKNTPPRGVVIAITILVLLIVFYFVLQAVFPELFQTLPTGEAQPVEPVLETN</sequence>
<accession>A0A931EBV4</accession>
<feature type="transmembrane region" description="Helical" evidence="1">
    <location>
        <begin position="12"/>
        <end position="33"/>
    </location>
</feature>
<keyword evidence="1" id="KW-0472">Membrane</keyword>
<dbReference type="AlphaFoldDB" id="A0A931EBV4"/>
<protein>
    <submittedName>
        <fullName evidence="2">Uncharacterized protein</fullName>
    </submittedName>
</protein>
<evidence type="ECO:0000256" key="1">
    <source>
        <dbReference type="SAM" id="Phobius"/>
    </source>
</evidence>
<gene>
    <name evidence="2" type="ORF">IC612_06335</name>
</gene>
<dbReference type="Proteomes" id="UP000694480">
    <property type="component" value="Unassembled WGS sequence"/>
</dbReference>
<organism evidence="2 3">
    <name type="scientific">Planobacterium oryzisoli</name>
    <dbReference type="NCBI Taxonomy" id="2771435"/>
    <lineage>
        <taxon>Bacteria</taxon>
        <taxon>Pseudomonadati</taxon>
        <taxon>Bacteroidota</taxon>
        <taxon>Flavobacteriia</taxon>
        <taxon>Flavobacteriales</taxon>
        <taxon>Weeksellaceae</taxon>
        <taxon>Chryseobacterium group</taxon>
        <taxon>Chryseobacterium</taxon>
    </lineage>
</organism>
<dbReference type="EMBL" id="JADKYY010000006">
    <property type="protein sequence ID" value="MBF5027414.1"/>
    <property type="molecule type" value="Genomic_DNA"/>
</dbReference>
<evidence type="ECO:0000313" key="3">
    <source>
        <dbReference type="Proteomes" id="UP000694480"/>
    </source>
</evidence>
<proteinExistence type="predicted"/>
<comment type="caution">
    <text evidence="2">The sequence shown here is derived from an EMBL/GenBank/DDBJ whole genome shotgun (WGS) entry which is preliminary data.</text>
</comment>
<dbReference type="RefSeq" id="WP_194739344.1">
    <property type="nucleotide sequence ID" value="NZ_JADKYY010000006.1"/>
</dbReference>
<name>A0A931EBV4_9FLAO</name>